<evidence type="ECO:0000313" key="1">
    <source>
        <dbReference type="EMBL" id="CAI6282105.1"/>
    </source>
</evidence>
<dbReference type="EMBL" id="CAOQHR010000001">
    <property type="protein sequence ID" value="CAI6282105.1"/>
    <property type="molecule type" value="Genomic_DNA"/>
</dbReference>
<protein>
    <submittedName>
        <fullName evidence="1">Uncharacterized protein</fullName>
    </submittedName>
</protein>
<accession>A0A9W4XQM4</accession>
<organism evidence="1 2">
    <name type="scientific">Periconia digitata</name>
    <dbReference type="NCBI Taxonomy" id="1303443"/>
    <lineage>
        <taxon>Eukaryota</taxon>
        <taxon>Fungi</taxon>
        <taxon>Dikarya</taxon>
        <taxon>Ascomycota</taxon>
        <taxon>Pezizomycotina</taxon>
        <taxon>Dothideomycetes</taxon>
        <taxon>Pleosporomycetidae</taxon>
        <taxon>Pleosporales</taxon>
        <taxon>Massarineae</taxon>
        <taxon>Periconiaceae</taxon>
        <taxon>Periconia</taxon>
    </lineage>
</organism>
<dbReference type="Proteomes" id="UP001152607">
    <property type="component" value="Unassembled WGS sequence"/>
</dbReference>
<reference evidence="1" key="1">
    <citation type="submission" date="2023-01" db="EMBL/GenBank/DDBJ databases">
        <authorList>
            <person name="Van Ghelder C."/>
            <person name="Rancurel C."/>
        </authorList>
    </citation>
    <scope>NUCLEOTIDE SEQUENCE</scope>
    <source>
        <strain evidence="1">CNCM I-4278</strain>
    </source>
</reference>
<dbReference type="AlphaFoldDB" id="A0A9W4XQM4"/>
<proteinExistence type="predicted"/>
<sequence>MRKLDIAAYPPAIGYIHTTSPQKCDDSLSSLITSPLDKKTGSSLLPDTQTCAVSDH</sequence>
<comment type="caution">
    <text evidence="1">The sequence shown here is derived from an EMBL/GenBank/DDBJ whole genome shotgun (WGS) entry which is preliminary data.</text>
</comment>
<keyword evidence="2" id="KW-1185">Reference proteome</keyword>
<name>A0A9W4XQM4_9PLEO</name>
<gene>
    <name evidence="1" type="ORF">PDIGIT_LOCUS2152</name>
</gene>
<evidence type="ECO:0000313" key="2">
    <source>
        <dbReference type="Proteomes" id="UP001152607"/>
    </source>
</evidence>